<dbReference type="Pfam" id="PF10996">
    <property type="entry name" value="Beta-Casp"/>
    <property type="match status" value="1"/>
</dbReference>
<organism evidence="7 8">
    <name type="scientific">Sporothrix schenckii (strain ATCC 58251 / de Perez 2211183)</name>
    <name type="common">Rose-picker's disease fungus</name>
    <dbReference type="NCBI Taxonomy" id="1391915"/>
    <lineage>
        <taxon>Eukaryota</taxon>
        <taxon>Fungi</taxon>
        <taxon>Dikarya</taxon>
        <taxon>Ascomycota</taxon>
        <taxon>Pezizomycotina</taxon>
        <taxon>Sordariomycetes</taxon>
        <taxon>Sordariomycetidae</taxon>
        <taxon>Ophiostomatales</taxon>
        <taxon>Ophiostomataceae</taxon>
        <taxon>Sporothrix</taxon>
    </lineage>
</organism>
<evidence type="ECO:0000313" key="7">
    <source>
        <dbReference type="EMBL" id="ERS98888.1"/>
    </source>
</evidence>
<dbReference type="InterPro" id="IPR001279">
    <property type="entry name" value="Metallo-B-lactamas"/>
</dbReference>
<dbReference type="eggNOG" id="KOG1135">
    <property type="taxonomic scope" value="Eukaryota"/>
</dbReference>
<comment type="subcellular location">
    <subcellularLocation>
        <location evidence="1 4">Nucleus</location>
    </subcellularLocation>
</comment>
<feature type="compositionally biased region" description="Low complexity" evidence="5">
    <location>
        <begin position="927"/>
        <end position="949"/>
    </location>
</feature>
<dbReference type="InterPro" id="IPR022712">
    <property type="entry name" value="Beta_Casp"/>
</dbReference>
<evidence type="ECO:0000259" key="6">
    <source>
        <dbReference type="SMART" id="SM01027"/>
    </source>
</evidence>
<dbReference type="PANTHER" id="PTHR45922">
    <property type="entry name" value="CLEAVAGE AND POLYADENYLATION SPECIFICITY FACTOR SUBUNIT 2"/>
    <property type="match status" value="1"/>
</dbReference>
<feature type="region of interest" description="Disordered" evidence="5">
    <location>
        <begin position="633"/>
        <end position="741"/>
    </location>
</feature>
<feature type="region of interest" description="Disordered" evidence="5">
    <location>
        <begin position="544"/>
        <end position="571"/>
    </location>
</feature>
<dbReference type="SUPFAM" id="SSF56281">
    <property type="entry name" value="Metallo-hydrolase/oxidoreductase"/>
    <property type="match status" value="1"/>
</dbReference>
<sequence>MFTFCPLQGARSESTASQSLLELDGGVKVLVDVGWDESFDAEKLRELEKQVPTISLVLLTHATVSHIAAFAYCCKNFPLFARIPIFATRPVIDLGRTLLQDLYASTPLAAAIIPRTSLAEVAYSYEQSTAAEHSRFLLPAPTPDEITRYFSLIRELKYSQPHQPQAPPNLPPLNGLTITAYNAGRTLGGTLWHIQLGLESIVYGVDWGQYKENVFAGAAWIGGAHGGGSEVMEQLRKPTALVSSSRAPQVDRPGLRDEHLLETIRTCVVRGGTVLIPVDSTARILELAYFLEHAWRHAAAGGGGSGDENLSRSKLYLAGRTSGSLVRHARTLLEWMNDSIVQEFEAVADGAKQANGRGSGGAGDDGKTKEAGPFDFRHMRLLERRSQVDRILSQPPASGGGKVILASDASLEWGFSKEILRRIADDPQNLVVLTDVPGRLADDRPPSVARTLWEWWRDGSNPNAEDAGDRLVHGAGRPLEFRDTRKVALEGAELALYQQWLATQRQLQATQLSTAGSGGLGVSLLGEGGAGHLGGGMAALLEDGADDVSSESSSDSDDESDGDRQGKVLNVSTTIGQASRKKVVLRDEDLGVTILIKRKGHYDFDVRGKKGRERIFPVPVRRKRNDDFGELIRPDEYLREEEREEEAAHEATGGRNSDGATLLPEMLGRKRKWDDVGVSTGRGQGDTKRPNLDNSNRNGHHRGDSTDGKRRGRGGNGSDDEGGAADHDGGLYDSDVDGDDADDAAEAATTANVLGPAKLISTTETVPAWLRIGYVDYSGLHTARNLEILLPLVEPRKLILVGGSEAETAAVAAHYRSVVSTNRGVAETDVDVLLPRVGGPAVDASVDTHAWVVKLADALVKKLKWQNLRGLGIVTMTGQLRPGLAALPPAAANAPAASEESTADADHNQDADDASSAGANKRQKTDASGSALAVAAPSSAPSSAAPGAAPNAQLPTLDVLPSNVALAAARAGTQPLHVGELRLADLRRTMQASGHTAEFRGEGTLVIDGSVAVKKTTTGRVEVESIGLPSDGGPATKVGGTFYAVKRMIYDGLAVVAGG</sequence>
<dbReference type="GO" id="GO:0003723">
    <property type="term" value="F:RNA binding"/>
    <property type="evidence" value="ECO:0007669"/>
    <property type="project" value="UniProtKB-KW"/>
</dbReference>
<proteinExistence type="inferred from homology"/>
<dbReference type="InterPro" id="IPR027075">
    <property type="entry name" value="CPSF2"/>
</dbReference>
<dbReference type="HOGENOM" id="CLU_002227_3_0_1"/>
<evidence type="ECO:0000313" key="8">
    <source>
        <dbReference type="Proteomes" id="UP000018087"/>
    </source>
</evidence>
<keyword evidence="2 4" id="KW-0507">mRNA processing</keyword>
<keyword evidence="4" id="KW-0694">RNA-binding</keyword>
<dbReference type="AlphaFoldDB" id="U7PTF0"/>
<evidence type="ECO:0000256" key="2">
    <source>
        <dbReference type="ARBA" id="ARBA00022664"/>
    </source>
</evidence>
<dbReference type="EMBL" id="KI440845">
    <property type="protein sequence ID" value="ERS98888.1"/>
    <property type="molecule type" value="Genomic_DNA"/>
</dbReference>
<dbReference type="Pfam" id="PF13299">
    <property type="entry name" value="CPSF100_C"/>
    <property type="match status" value="1"/>
</dbReference>
<evidence type="ECO:0000256" key="4">
    <source>
        <dbReference type="RuleBase" id="RU365006"/>
    </source>
</evidence>
<dbReference type="InterPro" id="IPR036866">
    <property type="entry name" value="RibonucZ/Hydroxyglut_hydro"/>
</dbReference>
<comment type="similarity">
    <text evidence="4">Belongs to the metallo-beta-lactamase superfamily. RNA-metabolizing metallo-beta-lactamase-like family. CPSF2/YSH1 subfamily.</text>
</comment>
<keyword evidence="8" id="KW-1185">Reference proteome</keyword>
<dbReference type="OrthoDB" id="64353at2759"/>
<dbReference type="GO" id="GO:0006397">
    <property type="term" value="P:mRNA processing"/>
    <property type="evidence" value="ECO:0007669"/>
    <property type="project" value="UniProtKB-KW"/>
</dbReference>
<dbReference type="PANTHER" id="PTHR45922:SF1">
    <property type="entry name" value="CLEAVAGE AND POLYADENYLATION SPECIFICITY FACTOR SUBUNIT 2"/>
    <property type="match status" value="1"/>
</dbReference>
<feature type="compositionally biased region" description="Acidic residues" evidence="5">
    <location>
        <begin position="544"/>
        <end position="561"/>
    </location>
</feature>
<feature type="domain" description="Beta-Casp" evidence="6">
    <location>
        <begin position="284"/>
        <end position="441"/>
    </location>
</feature>
<feature type="region of interest" description="Disordered" evidence="5">
    <location>
        <begin position="891"/>
        <end position="949"/>
    </location>
</feature>
<dbReference type="SMART" id="SM01027">
    <property type="entry name" value="Beta-Casp"/>
    <property type="match status" value="1"/>
</dbReference>
<protein>
    <recommendedName>
        <fullName evidence="4">Cleavage and polyadenylation specificity factor subunit 2</fullName>
    </recommendedName>
    <alternativeName>
        <fullName evidence="4">Cleavage and polyadenylation specificity factor 100 kDa subunit</fullName>
    </alternativeName>
</protein>
<dbReference type="Pfam" id="PF16661">
    <property type="entry name" value="Lactamase_B_6"/>
    <property type="match status" value="1"/>
</dbReference>
<evidence type="ECO:0000256" key="3">
    <source>
        <dbReference type="ARBA" id="ARBA00023242"/>
    </source>
</evidence>
<keyword evidence="3 4" id="KW-0539">Nucleus</keyword>
<dbReference type="InterPro" id="IPR025069">
    <property type="entry name" value="Cpsf2_C"/>
</dbReference>
<dbReference type="Gene3D" id="3.60.15.10">
    <property type="entry name" value="Ribonuclease Z/Hydroxyacylglutathione hydrolase-like"/>
    <property type="match status" value="1"/>
</dbReference>
<evidence type="ECO:0000256" key="1">
    <source>
        <dbReference type="ARBA" id="ARBA00004123"/>
    </source>
</evidence>
<feature type="compositionally biased region" description="Basic and acidic residues" evidence="5">
    <location>
        <begin position="633"/>
        <end position="649"/>
    </location>
</feature>
<evidence type="ECO:0000256" key="5">
    <source>
        <dbReference type="SAM" id="MobiDB-lite"/>
    </source>
</evidence>
<gene>
    <name evidence="7" type="ORF">HMPREF1624_04080</name>
</gene>
<name>U7PTF0_SPOS1</name>
<dbReference type="STRING" id="1391915.U7PTF0"/>
<dbReference type="Gene3D" id="3.40.50.10890">
    <property type="match status" value="1"/>
</dbReference>
<reference evidence="8" key="1">
    <citation type="journal article" date="2014" name="Genome Announc.">
        <title>Genome sequence of the pathogenic fungus Sporothrix schenckii (ATCC 58251).</title>
        <authorList>
            <person name="Cuomo C.A."/>
            <person name="Rodriguez-Del Valle N."/>
            <person name="Perez-Sanchez L."/>
            <person name="Abouelleil A."/>
            <person name="Goldberg J."/>
            <person name="Young S."/>
            <person name="Zeng Q."/>
            <person name="Birren B.W."/>
        </authorList>
    </citation>
    <scope>NUCLEOTIDE SEQUENCE [LARGE SCALE GENOMIC DNA]</scope>
    <source>
        <strain evidence="8">ATCC 58251 / de Perez 2211183</strain>
    </source>
</reference>
<dbReference type="GO" id="GO:0005847">
    <property type="term" value="C:mRNA cleavage and polyadenylation specificity factor complex"/>
    <property type="evidence" value="ECO:0007669"/>
    <property type="project" value="InterPro"/>
</dbReference>
<dbReference type="Proteomes" id="UP000018087">
    <property type="component" value="Unassembled WGS sequence"/>
</dbReference>
<accession>U7PTF0</accession>